<dbReference type="RefSeq" id="WP_161036407.1">
    <property type="nucleotide sequence ID" value="NZ_WWCL01000004.1"/>
</dbReference>
<comment type="caution">
    <text evidence="3">The sequence shown here is derived from an EMBL/GenBank/DDBJ whole genome shotgun (WGS) entry which is preliminary data.</text>
</comment>
<dbReference type="AlphaFoldDB" id="A0A845I155"/>
<dbReference type="Proteomes" id="UP000444316">
    <property type="component" value="Unassembled WGS sequence"/>
</dbReference>
<reference evidence="3" key="1">
    <citation type="submission" date="2019-12" db="EMBL/GenBank/DDBJ databases">
        <title>Novel species isolated from a subtropical stream in China.</title>
        <authorList>
            <person name="Lu H."/>
        </authorList>
    </citation>
    <scope>NUCLEOTIDE SEQUENCE [LARGE SCALE GENOMIC DNA]</scope>
    <source>
        <strain evidence="3">FT93W</strain>
    </source>
</reference>
<evidence type="ECO:0000313" key="4">
    <source>
        <dbReference type="Proteomes" id="UP000444316"/>
    </source>
</evidence>
<dbReference type="GO" id="GO:0016758">
    <property type="term" value="F:hexosyltransferase activity"/>
    <property type="evidence" value="ECO:0007669"/>
    <property type="project" value="InterPro"/>
</dbReference>
<sequence>MPTPSPFDVAQPLVIVAASGTGGDMYPFIALGRALQQRGHQVLMLAPAFHAALVTEAGLPCQSFSTPAAFQSMLDDPALWDERRGWGVIWNGLVPYLDAMRELLRQLPAQQECVVLSHPILVPMAAIARTVRPDLRIVSAYLAPSNLCSSHDMLCAGSLPVPRWVPLGWRQALWRMIHQHMIDPVMLPGLNARRSQYGMVPVPHFFEHMFNAPDASLGLFPEWYAAPQPDWPQPFSSASFVLADAAPAAALAPELAQFLAAGDAPVLFTAGTGHQHAAEYFAAALQALQRLGRRGLLVTPHRAQLPARLPANVMWVAQAPFSALLPQVAAIVHHGGIGTLAEALRSATPQLIVPFAYDQFDNGLRARQLGVAQVLLAKRLSARGLQQRLQALLESPAVAEACRRHARALKSAGGMAVILAQVEGALFAR</sequence>
<dbReference type="CDD" id="cd03784">
    <property type="entry name" value="GT1_Gtf-like"/>
    <property type="match status" value="1"/>
</dbReference>
<dbReference type="GO" id="GO:0005975">
    <property type="term" value="P:carbohydrate metabolic process"/>
    <property type="evidence" value="ECO:0007669"/>
    <property type="project" value="InterPro"/>
</dbReference>
<dbReference type="Pfam" id="PF06722">
    <property type="entry name" value="EryCIII-like_C"/>
    <property type="match status" value="1"/>
</dbReference>
<evidence type="ECO:0000313" key="3">
    <source>
        <dbReference type="EMBL" id="MYN46959.1"/>
    </source>
</evidence>
<dbReference type="InterPro" id="IPR004276">
    <property type="entry name" value="GlycoTrans_28_N"/>
</dbReference>
<name>A0A845I155_9BURK</name>
<dbReference type="PANTHER" id="PTHR48050">
    <property type="entry name" value="STEROL 3-BETA-GLUCOSYLTRANSFERASE"/>
    <property type="match status" value="1"/>
</dbReference>
<dbReference type="PANTHER" id="PTHR48050:SF13">
    <property type="entry name" value="STEROL 3-BETA-GLUCOSYLTRANSFERASE UGT80A2"/>
    <property type="match status" value="1"/>
</dbReference>
<keyword evidence="4" id="KW-1185">Reference proteome</keyword>
<dbReference type="InterPro" id="IPR010610">
    <property type="entry name" value="EryCIII-like_C"/>
</dbReference>
<protein>
    <submittedName>
        <fullName evidence="3">Glycosyltransferase</fullName>
    </submittedName>
</protein>
<dbReference type="InterPro" id="IPR050426">
    <property type="entry name" value="Glycosyltransferase_28"/>
</dbReference>
<proteinExistence type="predicted"/>
<accession>A0A845I155</accession>
<dbReference type="Gene3D" id="3.40.50.2000">
    <property type="entry name" value="Glycogen Phosphorylase B"/>
    <property type="match status" value="2"/>
</dbReference>
<dbReference type="Pfam" id="PF03033">
    <property type="entry name" value="Glyco_transf_28"/>
    <property type="match status" value="1"/>
</dbReference>
<dbReference type="SUPFAM" id="SSF53756">
    <property type="entry name" value="UDP-Glycosyltransferase/glycogen phosphorylase"/>
    <property type="match status" value="1"/>
</dbReference>
<organism evidence="3 4">
    <name type="scientific">Duganella fentianensis</name>
    <dbReference type="NCBI Taxonomy" id="2692177"/>
    <lineage>
        <taxon>Bacteria</taxon>
        <taxon>Pseudomonadati</taxon>
        <taxon>Pseudomonadota</taxon>
        <taxon>Betaproteobacteria</taxon>
        <taxon>Burkholderiales</taxon>
        <taxon>Oxalobacteraceae</taxon>
        <taxon>Telluria group</taxon>
        <taxon>Duganella</taxon>
    </lineage>
</organism>
<evidence type="ECO:0000259" key="2">
    <source>
        <dbReference type="Pfam" id="PF06722"/>
    </source>
</evidence>
<gene>
    <name evidence="3" type="ORF">GTP23_18105</name>
</gene>
<feature type="domain" description="Erythromycin biosynthesis protein CIII-like C-terminal" evidence="2">
    <location>
        <begin position="305"/>
        <end position="406"/>
    </location>
</feature>
<dbReference type="InterPro" id="IPR002213">
    <property type="entry name" value="UDP_glucos_trans"/>
</dbReference>
<dbReference type="GO" id="GO:0008194">
    <property type="term" value="F:UDP-glycosyltransferase activity"/>
    <property type="evidence" value="ECO:0007669"/>
    <property type="project" value="InterPro"/>
</dbReference>
<dbReference type="EMBL" id="WWCL01000004">
    <property type="protein sequence ID" value="MYN46959.1"/>
    <property type="molecule type" value="Genomic_DNA"/>
</dbReference>
<dbReference type="GO" id="GO:0033072">
    <property type="term" value="P:vancomycin biosynthetic process"/>
    <property type="evidence" value="ECO:0007669"/>
    <property type="project" value="UniProtKB-ARBA"/>
</dbReference>
<keyword evidence="3" id="KW-0808">Transferase</keyword>
<feature type="domain" description="Glycosyltransferase family 28 N-terminal" evidence="1">
    <location>
        <begin position="14"/>
        <end position="67"/>
    </location>
</feature>
<evidence type="ECO:0000259" key="1">
    <source>
        <dbReference type="Pfam" id="PF03033"/>
    </source>
</evidence>